<dbReference type="AlphaFoldDB" id="A0A1G5HFL7"/>
<name>A0A1G5HFL7_9FIRM</name>
<feature type="transmembrane region" description="Helical" evidence="1">
    <location>
        <begin position="7"/>
        <end position="26"/>
    </location>
</feature>
<keyword evidence="3" id="KW-1185">Reference proteome</keyword>
<dbReference type="InterPro" id="IPR038728">
    <property type="entry name" value="YkvI-like"/>
</dbReference>
<feature type="transmembrane region" description="Helical" evidence="1">
    <location>
        <begin position="38"/>
        <end position="64"/>
    </location>
</feature>
<reference evidence="2 3" key="1">
    <citation type="submission" date="2016-10" db="EMBL/GenBank/DDBJ databases">
        <authorList>
            <person name="de Groot N.N."/>
        </authorList>
    </citation>
    <scope>NUCLEOTIDE SEQUENCE [LARGE SCALE GENOMIC DNA]</scope>
    <source>
        <strain evidence="2 3">DSM 18978</strain>
    </source>
</reference>
<dbReference type="OrthoDB" id="4424890at2"/>
<keyword evidence="1" id="KW-0812">Transmembrane</keyword>
<feature type="transmembrane region" description="Helical" evidence="1">
    <location>
        <begin position="121"/>
        <end position="140"/>
    </location>
</feature>
<feature type="transmembrane region" description="Helical" evidence="1">
    <location>
        <begin position="316"/>
        <end position="335"/>
    </location>
</feature>
<evidence type="ECO:0000313" key="2">
    <source>
        <dbReference type="EMBL" id="SCY62563.1"/>
    </source>
</evidence>
<feature type="transmembrane region" description="Helical" evidence="1">
    <location>
        <begin position="145"/>
        <end position="163"/>
    </location>
</feature>
<evidence type="ECO:0000313" key="3">
    <source>
        <dbReference type="Proteomes" id="UP000198636"/>
    </source>
</evidence>
<evidence type="ECO:0000256" key="1">
    <source>
        <dbReference type="SAM" id="Phobius"/>
    </source>
</evidence>
<dbReference type="Proteomes" id="UP000198636">
    <property type="component" value="Unassembled WGS sequence"/>
</dbReference>
<feature type="transmembrane region" description="Helical" evidence="1">
    <location>
        <begin position="195"/>
        <end position="222"/>
    </location>
</feature>
<dbReference type="STRING" id="1120976.SAMN03080606_02001"/>
<dbReference type="RefSeq" id="WP_091542928.1">
    <property type="nucleotide sequence ID" value="NZ_FMUS01000011.1"/>
</dbReference>
<proteinExistence type="predicted"/>
<feature type="transmembrane region" description="Helical" evidence="1">
    <location>
        <begin position="85"/>
        <end position="109"/>
    </location>
</feature>
<dbReference type="EMBL" id="FMUS01000011">
    <property type="protein sequence ID" value="SCY62563.1"/>
    <property type="molecule type" value="Genomic_DNA"/>
</dbReference>
<feature type="transmembrane region" description="Helical" evidence="1">
    <location>
        <begin position="234"/>
        <end position="260"/>
    </location>
</feature>
<gene>
    <name evidence="2" type="ORF">SAMN03080606_02001</name>
</gene>
<keyword evidence="1" id="KW-1133">Transmembrane helix</keyword>
<organism evidence="2 3">
    <name type="scientific">Alkaliphilus peptidifermentans DSM 18978</name>
    <dbReference type="NCBI Taxonomy" id="1120976"/>
    <lineage>
        <taxon>Bacteria</taxon>
        <taxon>Bacillati</taxon>
        <taxon>Bacillota</taxon>
        <taxon>Clostridia</taxon>
        <taxon>Peptostreptococcales</taxon>
        <taxon>Natronincolaceae</taxon>
        <taxon>Alkaliphilus</taxon>
    </lineage>
</organism>
<feature type="transmembrane region" description="Helical" evidence="1">
    <location>
        <begin position="341"/>
        <end position="359"/>
    </location>
</feature>
<dbReference type="PANTHER" id="PTHR37814:SF1">
    <property type="entry name" value="MEMBRANE PROTEIN"/>
    <property type="match status" value="1"/>
</dbReference>
<keyword evidence="1" id="KW-0472">Membrane</keyword>
<dbReference type="PANTHER" id="PTHR37814">
    <property type="entry name" value="CONSERVED MEMBRANE PROTEIN"/>
    <property type="match status" value="1"/>
</dbReference>
<sequence>MQRIKSIWTLASIYVGTVIGAGFASGQEILHFFGRYGVYGGVGVVLATILFTIIGIMVLTKVYNRNILKFDMFTLQYLSPRYLKIVQLVFILFLIASYLIMITGSGAILKEHFQLNPFKGIIIMTIICYIVFIFGTKGIARTNEILVPIMTAIVIVVAIVAIINQSSFISNGEFKLKVIIEEVISGFRKSNFTDIIVLLVGAMWSSIIYVSYNILISVAVMSSVRPLIYDKGSAIGGGLVGGLILGVLAMLILSSLLIFWPNIYKLEVPMVAIAYSLGGFSKNIYSILLLLAMFTTAIAAGHGGISNICEMTGASVPMIGAFVCIITIPLTLLGFKGLISIIYPFFGYLGFGFLALILLNPKG</sequence>
<protein>
    <submittedName>
        <fullName evidence="2">Uncharacterized membrane protein YkvI</fullName>
    </submittedName>
</protein>
<feature type="transmembrane region" description="Helical" evidence="1">
    <location>
        <begin position="284"/>
        <end position="304"/>
    </location>
</feature>
<accession>A0A1G5HFL7</accession>